<feature type="domain" description="Methyl-accepting transducer" evidence="10">
    <location>
        <begin position="355"/>
        <end position="591"/>
    </location>
</feature>
<dbReference type="PANTHER" id="PTHR32089:SF119">
    <property type="entry name" value="METHYL-ACCEPTING CHEMOTAXIS PROTEIN CTPL"/>
    <property type="match status" value="1"/>
</dbReference>
<evidence type="ECO:0000256" key="5">
    <source>
        <dbReference type="ARBA" id="ARBA00023224"/>
    </source>
</evidence>
<evidence type="ECO:0000313" key="12">
    <source>
        <dbReference type="EMBL" id="GHO94771.1"/>
    </source>
</evidence>
<evidence type="ECO:0000256" key="7">
    <source>
        <dbReference type="PROSITE-ProRule" id="PRU00284"/>
    </source>
</evidence>
<keyword evidence="13" id="KW-1185">Reference proteome</keyword>
<evidence type="ECO:0000256" key="3">
    <source>
        <dbReference type="ARBA" id="ARBA00022989"/>
    </source>
</evidence>
<accession>A0A8J3IR83</accession>
<dbReference type="SMART" id="SM00283">
    <property type="entry name" value="MA"/>
    <property type="match status" value="1"/>
</dbReference>
<reference evidence="12" key="1">
    <citation type="submission" date="2020-10" db="EMBL/GenBank/DDBJ databases">
        <title>Taxonomic study of unclassified bacteria belonging to the class Ktedonobacteria.</title>
        <authorList>
            <person name="Yabe S."/>
            <person name="Wang C.M."/>
            <person name="Zheng Y."/>
            <person name="Sakai Y."/>
            <person name="Cavaletti L."/>
            <person name="Monciardini P."/>
            <person name="Donadio S."/>
        </authorList>
    </citation>
    <scope>NUCLEOTIDE SEQUENCE</scope>
    <source>
        <strain evidence="12">ID150040</strain>
    </source>
</reference>
<evidence type="ECO:0000256" key="6">
    <source>
        <dbReference type="ARBA" id="ARBA00029447"/>
    </source>
</evidence>
<dbReference type="Pfam" id="PF00015">
    <property type="entry name" value="MCPsignal"/>
    <property type="match status" value="1"/>
</dbReference>
<evidence type="ECO:0000256" key="1">
    <source>
        <dbReference type="ARBA" id="ARBA00004141"/>
    </source>
</evidence>
<gene>
    <name evidence="12" type="ORF">KSF_048190</name>
</gene>
<dbReference type="Gene3D" id="1.10.287.950">
    <property type="entry name" value="Methyl-accepting chemotaxis protein"/>
    <property type="match status" value="1"/>
</dbReference>
<keyword evidence="5 7" id="KW-0807">Transducer</keyword>
<organism evidence="12 13">
    <name type="scientific">Reticulibacter mediterranei</name>
    <dbReference type="NCBI Taxonomy" id="2778369"/>
    <lineage>
        <taxon>Bacteria</taxon>
        <taxon>Bacillati</taxon>
        <taxon>Chloroflexota</taxon>
        <taxon>Ktedonobacteria</taxon>
        <taxon>Ktedonobacterales</taxon>
        <taxon>Reticulibacteraceae</taxon>
        <taxon>Reticulibacter</taxon>
    </lineage>
</organism>
<dbReference type="SUPFAM" id="SSF158472">
    <property type="entry name" value="HAMP domain-like"/>
    <property type="match status" value="1"/>
</dbReference>
<evidence type="ECO:0000256" key="4">
    <source>
        <dbReference type="ARBA" id="ARBA00023136"/>
    </source>
</evidence>
<feature type="domain" description="HAMP" evidence="11">
    <location>
        <begin position="299"/>
        <end position="350"/>
    </location>
</feature>
<dbReference type="PANTHER" id="PTHR32089">
    <property type="entry name" value="METHYL-ACCEPTING CHEMOTAXIS PROTEIN MCPB"/>
    <property type="match status" value="1"/>
</dbReference>
<feature type="compositionally biased region" description="Polar residues" evidence="8">
    <location>
        <begin position="641"/>
        <end position="650"/>
    </location>
</feature>
<keyword evidence="3 9" id="KW-1133">Transmembrane helix</keyword>
<evidence type="ECO:0000256" key="8">
    <source>
        <dbReference type="SAM" id="MobiDB-lite"/>
    </source>
</evidence>
<sequence length="710" mass="78342">MLKFLKFLTNLSIFRRLFLAATLTALIPGVVIFILGSSYINTLTTINETVKTSNGAVKLATDLQADILRMNALLTGLENNPSASTVIQINKEVRDLGNDFNQKLNTYEQNYQITTSDNMKSVRDVLNSNGLGGQTPISQHSMIFVVKMQWGKYLSAQNKVQQDLQQHASNGTLTTDLAQANLLYLPLKGNLDNLVGLTENINELVVQVNASQITPTIVWTIVAFLFSTVVVFFIGYIVNITITTPLRQLALLTRRIARGDTQARAALSGRDEITLVATSMNNMLDSIVRLMQDVQSQRDVLQSQVERLISEVSGIGEGDLGRQAQVTDDALGILAYSFNYMIKELSSLVVRVKMVAQEVDRLTATTLEHMTQLVEIGDHQIVRINSAGAEVEHMENLTRQVSERAHVLYNIAVETRQIAEMTRGAVQHTMNGMRHVHENVQETGGKVKSLGENSREINDIVAIITNVAYQTNRLALDASVQAAMAGANGKGFAAVASDIRRLSEQTKEQANRIARVVRTVNVNIDNVAASMQDTEQKTADGTRMAMQAGRALESIFDAVERQAGEIESINKMTIQQLSYSSSIVNTMHSLSKTTLESSDSTRSASQNMWGLAQLVERLRASVEVFKLREDQQQSHLVEAQRSGSLQSRGNIPSGPIYQRQAQYNSGSQPLRSGSNNSGSQPLRSGSNYQLPPQKTFTTDERQRSNRLRNA</sequence>
<dbReference type="CDD" id="cd06225">
    <property type="entry name" value="HAMP"/>
    <property type="match status" value="1"/>
</dbReference>
<evidence type="ECO:0000313" key="13">
    <source>
        <dbReference type="Proteomes" id="UP000597444"/>
    </source>
</evidence>
<dbReference type="PROSITE" id="PS50111">
    <property type="entry name" value="CHEMOTAXIS_TRANSDUC_2"/>
    <property type="match status" value="1"/>
</dbReference>
<dbReference type="InterPro" id="IPR003660">
    <property type="entry name" value="HAMP_dom"/>
</dbReference>
<dbReference type="AlphaFoldDB" id="A0A8J3IR83"/>
<feature type="compositionally biased region" description="Polar residues" evidence="8">
    <location>
        <begin position="659"/>
        <end position="696"/>
    </location>
</feature>
<evidence type="ECO:0000259" key="10">
    <source>
        <dbReference type="PROSITE" id="PS50111"/>
    </source>
</evidence>
<dbReference type="GO" id="GO:0006935">
    <property type="term" value="P:chemotaxis"/>
    <property type="evidence" value="ECO:0007669"/>
    <property type="project" value="InterPro"/>
</dbReference>
<dbReference type="EMBL" id="BNJK01000001">
    <property type="protein sequence ID" value="GHO94771.1"/>
    <property type="molecule type" value="Genomic_DNA"/>
</dbReference>
<dbReference type="Gene3D" id="6.10.340.10">
    <property type="match status" value="1"/>
</dbReference>
<dbReference type="SMART" id="SM00304">
    <property type="entry name" value="HAMP"/>
    <property type="match status" value="2"/>
</dbReference>
<keyword evidence="2 9" id="KW-0812">Transmembrane</keyword>
<feature type="domain" description="HAMP" evidence="11">
    <location>
        <begin position="240"/>
        <end position="292"/>
    </location>
</feature>
<proteinExistence type="inferred from homology"/>
<comment type="caution">
    <text evidence="12">The sequence shown here is derived from an EMBL/GenBank/DDBJ whole genome shotgun (WGS) entry which is preliminary data.</text>
</comment>
<dbReference type="InterPro" id="IPR004090">
    <property type="entry name" value="Chemotax_Me-accpt_rcpt"/>
</dbReference>
<dbReference type="Pfam" id="PF00672">
    <property type="entry name" value="HAMP"/>
    <property type="match status" value="1"/>
</dbReference>
<dbReference type="PROSITE" id="PS50885">
    <property type="entry name" value="HAMP"/>
    <property type="match status" value="2"/>
</dbReference>
<evidence type="ECO:0000256" key="2">
    <source>
        <dbReference type="ARBA" id="ARBA00022692"/>
    </source>
</evidence>
<dbReference type="Proteomes" id="UP000597444">
    <property type="component" value="Unassembled WGS sequence"/>
</dbReference>
<dbReference type="GO" id="GO:0016020">
    <property type="term" value="C:membrane"/>
    <property type="evidence" value="ECO:0007669"/>
    <property type="project" value="InterPro"/>
</dbReference>
<feature type="region of interest" description="Disordered" evidence="8">
    <location>
        <begin position="636"/>
        <end position="710"/>
    </location>
</feature>
<comment type="subcellular location">
    <subcellularLocation>
        <location evidence="1">Membrane</location>
        <topology evidence="1">Multi-pass membrane protein</topology>
    </subcellularLocation>
</comment>
<name>A0A8J3IR83_9CHLR</name>
<dbReference type="PRINTS" id="PR00260">
    <property type="entry name" value="CHEMTRNSDUCR"/>
</dbReference>
<evidence type="ECO:0000259" key="11">
    <source>
        <dbReference type="PROSITE" id="PS50885"/>
    </source>
</evidence>
<dbReference type="GO" id="GO:0007165">
    <property type="term" value="P:signal transduction"/>
    <property type="evidence" value="ECO:0007669"/>
    <property type="project" value="UniProtKB-KW"/>
</dbReference>
<keyword evidence="4 9" id="KW-0472">Membrane</keyword>
<dbReference type="SUPFAM" id="SSF58104">
    <property type="entry name" value="Methyl-accepting chemotaxis protein (MCP) signaling domain"/>
    <property type="match status" value="1"/>
</dbReference>
<evidence type="ECO:0000256" key="9">
    <source>
        <dbReference type="SAM" id="Phobius"/>
    </source>
</evidence>
<dbReference type="InterPro" id="IPR004089">
    <property type="entry name" value="MCPsignal_dom"/>
</dbReference>
<dbReference type="GO" id="GO:0004888">
    <property type="term" value="F:transmembrane signaling receptor activity"/>
    <property type="evidence" value="ECO:0007669"/>
    <property type="project" value="InterPro"/>
</dbReference>
<comment type="similarity">
    <text evidence="6">Belongs to the methyl-accepting chemotaxis (MCP) protein family.</text>
</comment>
<protein>
    <recommendedName>
        <fullName evidence="14">Methyl-accepting chemotaxis protein</fullName>
    </recommendedName>
</protein>
<evidence type="ECO:0008006" key="14">
    <source>
        <dbReference type="Google" id="ProtNLM"/>
    </source>
</evidence>
<feature type="transmembrane region" description="Helical" evidence="9">
    <location>
        <begin position="217"/>
        <end position="238"/>
    </location>
</feature>
<dbReference type="RefSeq" id="WP_220205486.1">
    <property type="nucleotide sequence ID" value="NZ_BNJK01000001.1"/>
</dbReference>